<evidence type="ECO:0000313" key="4">
    <source>
        <dbReference type="Proteomes" id="UP000006426"/>
    </source>
</evidence>
<dbReference type="RefSeq" id="WP_005742772.1">
    <property type="nucleotide sequence ID" value="NZ_CP031226.1"/>
</dbReference>
<accession>A0AAD0PWM4</accession>
<dbReference type="AlphaFoldDB" id="A0AAD0PWM4"/>
<name>A0AAD0PWM4_PSEAV</name>
<feature type="signal peptide" evidence="2">
    <location>
        <begin position="1"/>
        <end position="21"/>
    </location>
</feature>
<feature type="region of interest" description="Disordered" evidence="1">
    <location>
        <begin position="40"/>
        <end position="74"/>
    </location>
</feature>
<evidence type="ECO:0000256" key="1">
    <source>
        <dbReference type="SAM" id="MobiDB-lite"/>
    </source>
</evidence>
<geneLocation type="plasmid" evidence="4">
    <name>pmppla107</name>
</geneLocation>
<gene>
    <name evidence="3" type="ORF">PLA107_033530</name>
</gene>
<sequence>MRAIIQAILASIALASGLVHAAPNPEVIELQPIVITAEAPSDATTEAPSSEDALQEESLSKVVEAQVSVDSTHE</sequence>
<keyword evidence="2" id="KW-0732">Signal</keyword>
<dbReference type="EMBL" id="CP031226">
    <property type="protein sequence ID" value="AXH60133.1"/>
    <property type="molecule type" value="Genomic_DNA"/>
</dbReference>
<reference evidence="3 4" key="1">
    <citation type="journal article" date="2011" name="PLoS Pathog.">
        <title>Dynamic evolution of pathogenicity revealed by sequencing and comparative genomics of 19 Pseudomonas syringae isolates.</title>
        <authorList>
            <person name="Baltrus D.A."/>
            <person name="Nishimura M.T."/>
            <person name="Romanchuk A."/>
            <person name="Chang J.H."/>
            <person name="Mukhtar M.S."/>
            <person name="Cherkis K."/>
            <person name="Roach J."/>
            <person name="Grant S.R."/>
            <person name="Jones C.D."/>
            <person name="Dangl J.L."/>
        </authorList>
    </citation>
    <scope>NUCLEOTIDE SEQUENCE [LARGE SCALE GENOMIC DNA]</scope>
    <source>
        <strain evidence="3 4">M301315</strain>
    </source>
</reference>
<evidence type="ECO:0000313" key="3">
    <source>
        <dbReference type="EMBL" id="AXH60133.1"/>
    </source>
</evidence>
<organism evidence="3 4">
    <name type="scientific">Pseudomonas amygdali pv. lachrymans str. M301315</name>
    <dbReference type="NCBI Taxonomy" id="629260"/>
    <lineage>
        <taxon>Bacteria</taxon>
        <taxon>Pseudomonadati</taxon>
        <taxon>Pseudomonadota</taxon>
        <taxon>Gammaproteobacteria</taxon>
        <taxon>Pseudomonadales</taxon>
        <taxon>Pseudomonadaceae</taxon>
        <taxon>Pseudomonas</taxon>
        <taxon>Pseudomonas amygdali</taxon>
    </lineage>
</organism>
<feature type="chain" id="PRO_5042152830" evidence="2">
    <location>
        <begin position="22"/>
        <end position="74"/>
    </location>
</feature>
<evidence type="ECO:0000256" key="2">
    <source>
        <dbReference type="SAM" id="SignalP"/>
    </source>
</evidence>
<dbReference type="Proteomes" id="UP000006426">
    <property type="component" value="Plasmid pmppla107"/>
</dbReference>
<dbReference type="GeneID" id="39474187"/>
<protein>
    <submittedName>
        <fullName evidence="3">Uncharacterized protein</fullName>
    </submittedName>
</protein>
<keyword evidence="3" id="KW-0614">Plasmid</keyword>
<proteinExistence type="predicted"/>